<keyword evidence="2" id="KW-0813">Transport</keyword>
<dbReference type="InterPro" id="IPR000060">
    <property type="entry name" value="BCCT_transptr"/>
</dbReference>
<keyword evidence="5 7" id="KW-1133">Transmembrane helix</keyword>
<gene>
    <name evidence="8" type="ORF">ACFFLH_01530</name>
</gene>
<evidence type="ECO:0000256" key="4">
    <source>
        <dbReference type="ARBA" id="ARBA00022692"/>
    </source>
</evidence>
<comment type="subcellular location">
    <subcellularLocation>
        <location evidence="1">Cell membrane</location>
        <topology evidence="1">Multi-pass membrane protein</topology>
    </subcellularLocation>
</comment>
<feature type="transmembrane region" description="Helical" evidence="7">
    <location>
        <begin position="289"/>
        <end position="311"/>
    </location>
</feature>
<feature type="transmembrane region" description="Helical" evidence="7">
    <location>
        <begin position="36"/>
        <end position="56"/>
    </location>
</feature>
<name>A0ABV5Z740_9GAMM</name>
<sequence>MMTNLLTVAIAVTLLTSAWILLRYPKLYCKGEIPSSLFAFMAILFTSGLDVGLIMFPLTEFPTYAAEEAYQFTNPLAIEFGFWGFLVWGFYFLTTFYFCIVEPRLKLFEIPLIKWLNNLVIVGTCAFTGFLFLSYLPSYVEGIGDGARFALVALVVLMAVLSSMDIGYVKWLSIGSTWLFLALIAAMGLSQPGLTGAEMAATLGLIGGYFSNLDQFVAPISDYHQFYLFWWFSWSIMIGQFVARFVGGLPTWQLCLALLVIPSIPLAIWFSVLYYQYSSGLPLAEWAKLAMVVVGVIFVINSLDSLIRLYTSNMGISVERHGRLPYVLGNFVAMYGLILLYQFTPFDIAWVGTLVIGLYALVYLLLIRQRTQLRMEPVPVR</sequence>
<evidence type="ECO:0000313" key="9">
    <source>
        <dbReference type="Proteomes" id="UP001589628"/>
    </source>
</evidence>
<evidence type="ECO:0000256" key="1">
    <source>
        <dbReference type="ARBA" id="ARBA00004651"/>
    </source>
</evidence>
<evidence type="ECO:0000256" key="2">
    <source>
        <dbReference type="ARBA" id="ARBA00022448"/>
    </source>
</evidence>
<evidence type="ECO:0000313" key="8">
    <source>
        <dbReference type="EMBL" id="MFB9885093.1"/>
    </source>
</evidence>
<feature type="transmembrane region" description="Helical" evidence="7">
    <location>
        <begin position="323"/>
        <end position="342"/>
    </location>
</feature>
<dbReference type="EMBL" id="JBHLZN010000001">
    <property type="protein sequence ID" value="MFB9885093.1"/>
    <property type="molecule type" value="Genomic_DNA"/>
</dbReference>
<evidence type="ECO:0000256" key="3">
    <source>
        <dbReference type="ARBA" id="ARBA00022475"/>
    </source>
</evidence>
<evidence type="ECO:0000256" key="7">
    <source>
        <dbReference type="SAM" id="Phobius"/>
    </source>
</evidence>
<dbReference type="Pfam" id="PF02028">
    <property type="entry name" value="BCCT"/>
    <property type="match status" value="1"/>
</dbReference>
<feature type="transmembrane region" description="Helical" evidence="7">
    <location>
        <begin position="228"/>
        <end position="247"/>
    </location>
</feature>
<reference evidence="8 9" key="1">
    <citation type="submission" date="2024-09" db="EMBL/GenBank/DDBJ databases">
        <authorList>
            <person name="Sun Q."/>
            <person name="Mori K."/>
        </authorList>
    </citation>
    <scope>NUCLEOTIDE SEQUENCE [LARGE SCALE GENOMIC DNA]</scope>
    <source>
        <strain evidence="8 9">ATCC 51285</strain>
    </source>
</reference>
<keyword evidence="9" id="KW-1185">Reference proteome</keyword>
<feature type="transmembrane region" description="Helical" evidence="7">
    <location>
        <begin position="112"/>
        <end position="135"/>
    </location>
</feature>
<feature type="transmembrane region" description="Helical" evidence="7">
    <location>
        <begin position="254"/>
        <end position="277"/>
    </location>
</feature>
<keyword evidence="4 7" id="KW-0812">Transmembrane</keyword>
<feature type="transmembrane region" description="Helical" evidence="7">
    <location>
        <begin position="147"/>
        <end position="164"/>
    </location>
</feature>
<feature type="transmembrane region" description="Helical" evidence="7">
    <location>
        <begin position="6"/>
        <end position="24"/>
    </location>
</feature>
<protein>
    <submittedName>
        <fullName evidence="8">BCCT family transporter</fullName>
    </submittedName>
</protein>
<dbReference type="Proteomes" id="UP001589628">
    <property type="component" value="Unassembled WGS sequence"/>
</dbReference>
<proteinExistence type="predicted"/>
<comment type="caution">
    <text evidence="8">The sequence shown here is derived from an EMBL/GenBank/DDBJ whole genome shotgun (WGS) entry which is preliminary data.</text>
</comment>
<keyword evidence="6 7" id="KW-0472">Membrane</keyword>
<keyword evidence="3" id="KW-1003">Cell membrane</keyword>
<dbReference type="RefSeq" id="WP_245593680.1">
    <property type="nucleotide sequence ID" value="NZ_JBHLZN010000001.1"/>
</dbReference>
<feature type="transmembrane region" description="Helical" evidence="7">
    <location>
        <begin position="76"/>
        <end position="100"/>
    </location>
</feature>
<evidence type="ECO:0000256" key="5">
    <source>
        <dbReference type="ARBA" id="ARBA00022989"/>
    </source>
</evidence>
<feature type="transmembrane region" description="Helical" evidence="7">
    <location>
        <begin position="348"/>
        <end position="366"/>
    </location>
</feature>
<feature type="transmembrane region" description="Helical" evidence="7">
    <location>
        <begin position="171"/>
        <end position="189"/>
    </location>
</feature>
<accession>A0ABV5Z740</accession>
<evidence type="ECO:0000256" key="6">
    <source>
        <dbReference type="ARBA" id="ARBA00023136"/>
    </source>
</evidence>
<organism evidence="8 9">
    <name type="scientific">Balneatrix alpica</name>
    <dbReference type="NCBI Taxonomy" id="75684"/>
    <lineage>
        <taxon>Bacteria</taxon>
        <taxon>Pseudomonadati</taxon>
        <taxon>Pseudomonadota</taxon>
        <taxon>Gammaproteobacteria</taxon>
        <taxon>Oceanospirillales</taxon>
        <taxon>Balneatrichaceae</taxon>
        <taxon>Balneatrix</taxon>
    </lineage>
</organism>